<evidence type="ECO:0000313" key="1">
    <source>
        <dbReference type="EMBL" id="AZV43731.1"/>
    </source>
</evidence>
<accession>A0A3Q9RNQ2</accession>
<proteinExistence type="predicted"/>
<protein>
    <recommendedName>
        <fullName evidence="3">HK97 gp10 family phage protein</fullName>
    </recommendedName>
</protein>
<gene>
    <name evidence="1" type="ORF">BAOM_3122</name>
</gene>
<name>A0A3Q9RNQ2_9BACI</name>
<dbReference type="OrthoDB" id="2396600at2"/>
<evidence type="ECO:0000313" key="2">
    <source>
        <dbReference type="Proteomes" id="UP000283095"/>
    </source>
</evidence>
<evidence type="ECO:0008006" key="3">
    <source>
        <dbReference type="Google" id="ProtNLM"/>
    </source>
</evidence>
<organism evidence="1 2">
    <name type="scientific">Peribacillus asahii</name>
    <dbReference type="NCBI Taxonomy" id="228899"/>
    <lineage>
        <taxon>Bacteria</taxon>
        <taxon>Bacillati</taxon>
        <taxon>Bacillota</taxon>
        <taxon>Bacilli</taxon>
        <taxon>Bacillales</taxon>
        <taxon>Bacillaceae</taxon>
        <taxon>Peribacillus</taxon>
    </lineage>
</organism>
<dbReference type="EMBL" id="CP026095">
    <property type="protein sequence ID" value="AZV43731.1"/>
    <property type="molecule type" value="Genomic_DNA"/>
</dbReference>
<reference evidence="1 2" key="1">
    <citation type="submission" date="2018-01" db="EMBL/GenBank/DDBJ databases">
        <title>Bacillus asahii Genome sequencing and assembly.</title>
        <authorList>
            <person name="Jiang H."/>
            <person name="Feng Y."/>
            <person name="Zhao F."/>
            <person name="Lin X."/>
        </authorList>
    </citation>
    <scope>NUCLEOTIDE SEQUENCE [LARGE SCALE GENOMIC DNA]</scope>
    <source>
        <strain evidence="1 2">OM18</strain>
    </source>
</reference>
<dbReference type="KEGG" id="pasa:BAOM_3122"/>
<dbReference type="Proteomes" id="UP000283095">
    <property type="component" value="Chromosome"/>
</dbReference>
<dbReference type="AlphaFoldDB" id="A0A3Q9RNQ2"/>
<dbReference type="RefSeq" id="WP_127760847.1">
    <property type="nucleotide sequence ID" value="NZ_CP026095.1"/>
</dbReference>
<sequence length="151" mass="17257">MPTFSNLKDLEKYMNQQAKKAMSKGKNVKRAVVDEMIEKIDKNIYPKYDPKMYTRQTTDGGLTDPENFAMDETAEGVSIYSTREATDRSGQDVYALEIIEGHKEYSIEDTYGYGYEKPRHAVEPTREALRNSNKLTNAMKDDLKSVGLNIK</sequence>